<reference evidence="1 2" key="1">
    <citation type="submission" date="2017-03" db="EMBL/GenBank/DDBJ databases">
        <authorList>
            <person name="Afonso C.L."/>
            <person name="Miller P.J."/>
            <person name="Scott M.A."/>
            <person name="Spackman E."/>
            <person name="Goraichik I."/>
            <person name="Dimitrov K.M."/>
            <person name="Suarez D.L."/>
            <person name="Swayne D.E."/>
        </authorList>
    </citation>
    <scope>NUCLEOTIDE SEQUENCE [LARGE SCALE GENOMIC DNA]</scope>
    <source>
        <strain evidence="1 2">CECT 8397</strain>
    </source>
</reference>
<name>A0A1Y5R9L9_9RHOB</name>
<dbReference type="RefSeq" id="WP_268794651.1">
    <property type="nucleotide sequence ID" value="NZ_FWFT01000001.1"/>
</dbReference>
<accession>A0A1Y5R9L9</accession>
<evidence type="ECO:0000313" key="2">
    <source>
        <dbReference type="Proteomes" id="UP000193623"/>
    </source>
</evidence>
<proteinExistence type="predicted"/>
<gene>
    <name evidence="1" type="ORF">PSJ8397_00160</name>
</gene>
<dbReference type="Proteomes" id="UP000193623">
    <property type="component" value="Unassembled WGS sequence"/>
</dbReference>
<protein>
    <submittedName>
        <fullName evidence="1">Uncharacterized protein</fullName>
    </submittedName>
</protein>
<organism evidence="1 2">
    <name type="scientific">Pseudooctadecabacter jejudonensis</name>
    <dbReference type="NCBI Taxonomy" id="1391910"/>
    <lineage>
        <taxon>Bacteria</taxon>
        <taxon>Pseudomonadati</taxon>
        <taxon>Pseudomonadota</taxon>
        <taxon>Alphaproteobacteria</taxon>
        <taxon>Rhodobacterales</taxon>
        <taxon>Paracoccaceae</taxon>
        <taxon>Pseudooctadecabacter</taxon>
    </lineage>
</organism>
<dbReference type="EMBL" id="FWFT01000001">
    <property type="protein sequence ID" value="SLN12278.1"/>
    <property type="molecule type" value="Genomic_DNA"/>
</dbReference>
<keyword evidence="2" id="KW-1185">Reference proteome</keyword>
<evidence type="ECO:0000313" key="1">
    <source>
        <dbReference type="EMBL" id="SLN12278.1"/>
    </source>
</evidence>
<sequence>MMIAALLFLSAVTLAAVVRMRHDNATVPVRITNKRKGPPRTRR</sequence>
<dbReference type="AlphaFoldDB" id="A0A1Y5R9L9"/>